<dbReference type="RefSeq" id="WP_202250564.1">
    <property type="nucleotide sequence ID" value="NZ_JAESJJ010000045.1"/>
</dbReference>
<protein>
    <submittedName>
        <fullName evidence="1">Uncharacterized protein</fullName>
    </submittedName>
</protein>
<name>A0ABS1RY98_RHOSU</name>
<dbReference type="EMBL" id="JAESJJ010000045">
    <property type="protein sequence ID" value="MBL3611073.1"/>
    <property type="molecule type" value="Genomic_DNA"/>
</dbReference>
<keyword evidence="2" id="KW-1185">Reference proteome</keyword>
<proteinExistence type="predicted"/>
<sequence length="48" mass="5399">MKLTRQPLTFVLSPRQMSDATAALALLDALPPVRMLPRNNGCDADWFR</sequence>
<accession>A0ABS1RY98</accession>
<evidence type="ECO:0000313" key="2">
    <source>
        <dbReference type="Proteomes" id="UP000604473"/>
    </source>
</evidence>
<evidence type="ECO:0000313" key="1">
    <source>
        <dbReference type="EMBL" id="MBL3611073.1"/>
    </source>
</evidence>
<organism evidence="1 2">
    <name type="scientific">Rhodovulum sulfidophilum</name>
    <name type="common">Rhodobacter sulfidophilus</name>
    <dbReference type="NCBI Taxonomy" id="35806"/>
    <lineage>
        <taxon>Bacteria</taxon>
        <taxon>Pseudomonadati</taxon>
        <taxon>Pseudomonadota</taxon>
        <taxon>Alphaproteobacteria</taxon>
        <taxon>Rhodobacterales</taxon>
        <taxon>Paracoccaceae</taxon>
        <taxon>Rhodovulum</taxon>
    </lineage>
</organism>
<dbReference type="Proteomes" id="UP000604473">
    <property type="component" value="Unassembled WGS sequence"/>
</dbReference>
<comment type="caution">
    <text evidence="1">The sequence shown here is derived from an EMBL/GenBank/DDBJ whole genome shotgun (WGS) entry which is preliminary data.</text>
</comment>
<reference evidence="1 2" key="1">
    <citation type="submission" date="2021-01" db="EMBL/GenBank/DDBJ databases">
        <title>Draft genomes of Rhodovulum sulfidophilum.</title>
        <authorList>
            <person name="Guzman M.S."/>
        </authorList>
    </citation>
    <scope>NUCLEOTIDE SEQUENCE [LARGE SCALE GENOMIC DNA]</scope>
    <source>
        <strain evidence="1 2">AB35</strain>
    </source>
</reference>
<gene>
    <name evidence="1" type="ORF">JMM60_20300</name>
</gene>